<dbReference type="Pfam" id="PF13692">
    <property type="entry name" value="Glyco_trans_1_4"/>
    <property type="match status" value="2"/>
</dbReference>
<dbReference type="Proteomes" id="UP000316639">
    <property type="component" value="Unassembled WGS sequence"/>
</dbReference>
<comment type="similarity">
    <text evidence="1">Belongs to the glycosyltransferase group 1 family. Glycosyltransferase 4 subfamily.</text>
</comment>
<gene>
    <name evidence="5" type="ORF">FKR81_08730</name>
</gene>
<dbReference type="EMBL" id="VOBR01000005">
    <property type="protein sequence ID" value="TWP52412.1"/>
    <property type="molecule type" value="Genomic_DNA"/>
</dbReference>
<accession>A0A563EXX5</accession>
<evidence type="ECO:0000313" key="5">
    <source>
        <dbReference type="EMBL" id="TWP52412.1"/>
    </source>
</evidence>
<reference evidence="5 6" key="1">
    <citation type="submission" date="2019-07" db="EMBL/GenBank/DDBJ databases">
        <title>Lentzea xizangensis sp. nov., isolated from Qinghai-Tibetan Plateau Soils.</title>
        <authorList>
            <person name="Huang J."/>
        </authorList>
    </citation>
    <scope>NUCLEOTIDE SEQUENCE [LARGE SCALE GENOMIC DNA]</scope>
    <source>
        <strain evidence="5 6">FXJ1.1311</strain>
    </source>
</reference>
<name>A0A563EXX5_9PSEU</name>
<dbReference type="PANTHER" id="PTHR12526">
    <property type="entry name" value="GLYCOSYLTRANSFERASE"/>
    <property type="match status" value="1"/>
</dbReference>
<keyword evidence="6" id="KW-1185">Reference proteome</keyword>
<proteinExistence type="inferred from homology"/>
<dbReference type="Pfam" id="PF13439">
    <property type="entry name" value="Glyco_transf_4"/>
    <property type="match status" value="1"/>
</dbReference>
<evidence type="ECO:0000256" key="2">
    <source>
        <dbReference type="ARBA" id="ARBA00022676"/>
    </source>
</evidence>
<dbReference type="GO" id="GO:0016757">
    <property type="term" value="F:glycosyltransferase activity"/>
    <property type="evidence" value="ECO:0007669"/>
    <property type="project" value="UniProtKB-KW"/>
</dbReference>
<dbReference type="InterPro" id="IPR028098">
    <property type="entry name" value="Glyco_trans_4-like_N"/>
</dbReference>
<comment type="caution">
    <text evidence="5">The sequence shown here is derived from an EMBL/GenBank/DDBJ whole genome shotgun (WGS) entry which is preliminary data.</text>
</comment>
<dbReference type="Gene3D" id="3.40.50.2000">
    <property type="entry name" value="Glycogen Phosphorylase B"/>
    <property type="match status" value="4"/>
</dbReference>
<keyword evidence="3 5" id="KW-0808">Transferase</keyword>
<dbReference type="RefSeq" id="WP_146350468.1">
    <property type="nucleotide sequence ID" value="NZ_VOBR01000005.1"/>
</dbReference>
<dbReference type="SUPFAM" id="SSF53756">
    <property type="entry name" value="UDP-Glycosyltransferase/glycogen phosphorylase"/>
    <property type="match status" value="2"/>
</dbReference>
<organism evidence="5 6">
    <name type="scientific">Lentzea tibetensis</name>
    <dbReference type="NCBI Taxonomy" id="2591470"/>
    <lineage>
        <taxon>Bacteria</taxon>
        <taxon>Bacillati</taxon>
        <taxon>Actinomycetota</taxon>
        <taxon>Actinomycetes</taxon>
        <taxon>Pseudonocardiales</taxon>
        <taxon>Pseudonocardiaceae</taxon>
        <taxon>Lentzea</taxon>
    </lineage>
</organism>
<dbReference type="PANTHER" id="PTHR12526:SF640">
    <property type="entry name" value="COLANIC ACID BIOSYNTHESIS GLYCOSYLTRANSFERASE WCAL-RELATED"/>
    <property type="match status" value="1"/>
</dbReference>
<keyword evidence="2" id="KW-0328">Glycosyltransferase</keyword>
<feature type="domain" description="Glycosyltransferase subfamily 4-like N-terminal" evidence="4">
    <location>
        <begin position="30"/>
        <end position="176"/>
    </location>
</feature>
<protein>
    <submittedName>
        <fullName evidence="5">Glycosyltransferase</fullName>
    </submittedName>
</protein>
<dbReference type="AlphaFoldDB" id="A0A563EXX5"/>
<sequence>MTTTLSARPLRVVLVLKTNHGCMWVAPHVDALLARGHEVVAVLPPGEGRLRRELARRAVSVVDSPFDFGFRPGFRTLAGLFELRRTLAGLEPDVLHYHLFASALAVRLAGAALGAARVHMVPGPLHLESRLIRVVERFLARMDTVTICGSRFTARRYRALGRPAAKTPVIPYGVDTCHFRPVGPAERAVARARLGVEGRDFVVIMVALVYAPKALVHRGRGLKGHEVLLAAWRRFHAEHPDSRLVLVGGGFDEAGASHRRELVAEFRLDEDRSVTWVDTVDDVRPYYGAADLSVSPSLSDNHGAALEAGAMGVPSVVSDAGALQEAVDTAACWVVRADDPDALVTALHEAWAEHRAGRLADRAEVARDRVVRQFDSAPAAAAVAEVVERAAGRGRRLISVFTETRSGGDHRAYARYLVNGDRLCLVTRAEELVSEAARPLPDYHGPVALVRTLPRLALAIVREVLRAEVVVLRQPGPIGWIAAVACKLLRRRYSVEVVGDPFDVLVSGTLGRAGRSCARLARAQMRWVVRGATAVSYVTGSALQQRYPAAWGRRTAGVSDVRIDAGALRAGPREWSPAPFGVIAVGSHEQRYKGHDVLLRAVRRLVAEGLDVNVVLVGGGRRHDELVALAGKLGLADRAHFTGPVFDRARVTALLDSAHLFALPSRAEGMPRALIEAMARALPAVGTCVGGIPELLGPGSLVAPDDDEALAGVMRRLLTDPVEWERQSLRNLDVARTYDSSLLDERFSTWLAQVPAARPRRRSA</sequence>
<dbReference type="CDD" id="cd03801">
    <property type="entry name" value="GT4_PimA-like"/>
    <property type="match status" value="1"/>
</dbReference>
<evidence type="ECO:0000256" key="1">
    <source>
        <dbReference type="ARBA" id="ARBA00009481"/>
    </source>
</evidence>
<evidence type="ECO:0000259" key="4">
    <source>
        <dbReference type="Pfam" id="PF13439"/>
    </source>
</evidence>
<evidence type="ECO:0000313" key="6">
    <source>
        <dbReference type="Proteomes" id="UP000316639"/>
    </source>
</evidence>
<dbReference type="OrthoDB" id="193659at2"/>
<evidence type="ECO:0000256" key="3">
    <source>
        <dbReference type="ARBA" id="ARBA00022679"/>
    </source>
</evidence>